<evidence type="ECO:0000313" key="2">
    <source>
        <dbReference type="Proteomes" id="UP001165121"/>
    </source>
</evidence>
<dbReference type="Proteomes" id="UP001165121">
    <property type="component" value="Unassembled WGS sequence"/>
</dbReference>
<name>A0A9W6XV16_9STRA</name>
<comment type="caution">
    <text evidence="1">The sequence shown here is derived from an EMBL/GenBank/DDBJ whole genome shotgun (WGS) entry which is preliminary data.</text>
</comment>
<sequence length="119" mass="13053">MRNNRATEPGSRPLRTSISCKCAYVGLSGGSYHDVRTNSGVSVAASYASIHQVVNAVIAHPDLQLQFPRTLTAQRQATKSFMNLSSGCVMRGCVGDIDGWLCPIWVPRKNEVTRLFNKK</sequence>
<keyword evidence="2" id="KW-1185">Reference proteome</keyword>
<evidence type="ECO:0000313" key="1">
    <source>
        <dbReference type="EMBL" id="GMF46078.1"/>
    </source>
</evidence>
<dbReference type="OrthoDB" id="122770at2759"/>
<accession>A0A9W6XV16</accession>
<gene>
    <name evidence="1" type="ORF">Pfra01_001681000</name>
</gene>
<dbReference type="AlphaFoldDB" id="A0A9W6XV16"/>
<dbReference type="EMBL" id="BSXT01001914">
    <property type="protein sequence ID" value="GMF46078.1"/>
    <property type="molecule type" value="Genomic_DNA"/>
</dbReference>
<proteinExistence type="predicted"/>
<organism evidence="1 2">
    <name type="scientific">Phytophthora fragariaefolia</name>
    <dbReference type="NCBI Taxonomy" id="1490495"/>
    <lineage>
        <taxon>Eukaryota</taxon>
        <taxon>Sar</taxon>
        <taxon>Stramenopiles</taxon>
        <taxon>Oomycota</taxon>
        <taxon>Peronosporomycetes</taxon>
        <taxon>Peronosporales</taxon>
        <taxon>Peronosporaceae</taxon>
        <taxon>Phytophthora</taxon>
    </lineage>
</organism>
<protein>
    <submittedName>
        <fullName evidence="1">Unnamed protein product</fullName>
    </submittedName>
</protein>
<reference evidence="1" key="1">
    <citation type="submission" date="2023-04" db="EMBL/GenBank/DDBJ databases">
        <title>Phytophthora fragariaefolia NBRC 109709.</title>
        <authorList>
            <person name="Ichikawa N."/>
            <person name="Sato H."/>
            <person name="Tonouchi N."/>
        </authorList>
    </citation>
    <scope>NUCLEOTIDE SEQUENCE</scope>
    <source>
        <strain evidence="1">NBRC 109709</strain>
    </source>
</reference>